<protein>
    <submittedName>
        <fullName evidence="1">Uncharacterized protein</fullName>
    </submittedName>
</protein>
<dbReference type="AlphaFoldDB" id="A0A927GJ13"/>
<evidence type="ECO:0000313" key="2">
    <source>
        <dbReference type="Proteomes" id="UP000612233"/>
    </source>
</evidence>
<reference evidence="1" key="1">
    <citation type="submission" date="2020-09" db="EMBL/GenBank/DDBJ databases">
        <authorList>
            <person name="Kim M.K."/>
        </authorList>
    </citation>
    <scope>NUCLEOTIDE SEQUENCE</scope>
    <source>
        <strain evidence="1">BT664</strain>
    </source>
</reference>
<name>A0A927GJ13_9BACT</name>
<dbReference type="Proteomes" id="UP000612233">
    <property type="component" value="Unassembled WGS sequence"/>
</dbReference>
<dbReference type="EMBL" id="JACXAD010000006">
    <property type="protein sequence ID" value="MBD2767679.1"/>
    <property type="molecule type" value="Genomic_DNA"/>
</dbReference>
<accession>A0A927GJ13</accession>
<proteinExistence type="predicted"/>
<gene>
    <name evidence="1" type="ORF">IC235_07215</name>
</gene>
<keyword evidence="2" id="KW-1185">Reference proteome</keyword>
<sequence length="121" mass="13092">MPRHSLFRRFASLLLAVLVLAAAMGINVQRQACRLSGRSQVVLALAGPAALRGCPDLKAPTKPVAKSKCCNFSSHLHKLLDPAQELAATVKAPVPLLAALAHYSVETDPQRFGKRRENKDE</sequence>
<evidence type="ECO:0000313" key="1">
    <source>
        <dbReference type="EMBL" id="MBD2767679.1"/>
    </source>
</evidence>
<dbReference type="RefSeq" id="WP_191004498.1">
    <property type="nucleotide sequence ID" value="NZ_JACXAD010000006.1"/>
</dbReference>
<comment type="caution">
    <text evidence="1">The sequence shown here is derived from an EMBL/GenBank/DDBJ whole genome shotgun (WGS) entry which is preliminary data.</text>
</comment>
<organism evidence="1 2">
    <name type="scientific">Hymenobacter montanus</name>
    <dbReference type="NCBI Taxonomy" id="2771359"/>
    <lineage>
        <taxon>Bacteria</taxon>
        <taxon>Pseudomonadati</taxon>
        <taxon>Bacteroidota</taxon>
        <taxon>Cytophagia</taxon>
        <taxon>Cytophagales</taxon>
        <taxon>Hymenobacteraceae</taxon>
        <taxon>Hymenobacter</taxon>
    </lineage>
</organism>